<dbReference type="Pfam" id="PF06568">
    <property type="entry name" value="YjiS-like"/>
    <property type="match status" value="1"/>
</dbReference>
<name>A0ABW3YUI8_MYCRA</name>
<feature type="domain" description="YjiS-like" evidence="1">
    <location>
        <begin position="32"/>
        <end position="65"/>
    </location>
</feature>
<accession>A0ABW3YUI8</accession>
<dbReference type="Proteomes" id="UP001597173">
    <property type="component" value="Unassembled WGS sequence"/>
</dbReference>
<organism evidence="2 3">
    <name type="scientific">Mycoplana ramosa</name>
    <name type="common">Mycoplana bullata</name>
    <dbReference type="NCBI Taxonomy" id="40837"/>
    <lineage>
        <taxon>Bacteria</taxon>
        <taxon>Pseudomonadati</taxon>
        <taxon>Pseudomonadota</taxon>
        <taxon>Alphaproteobacteria</taxon>
        <taxon>Hyphomicrobiales</taxon>
        <taxon>Rhizobiaceae</taxon>
        <taxon>Mycoplana</taxon>
    </lineage>
</organism>
<evidence type="ECO:0000259" key="1">
    <source>
        <dbReference type="Pfam" id="PF06568"/>
    </source>
</evidence>
<sequence>MRMIESLNGLEVAAYRSSAPSVLARFRRATTRIVRTWRNRSALNRLNDLDDHMLLDIGLRREDVRNALISSYYWADPDMHLTITARDRARRHLRSGRPD</sequence>
<proteinExistence type="predicted"/>
<keyword evidence="3" id="KW-1185">Reference proteome</keyword>
<dbReference type="InterPro" id="IPR009506">
    <property type="entry name" value="YjiS-like"/>
</dbReference>
<dbReference type="EMBL" id="JBHTNF010000002">
    <property type="protein sequence ID" value="MFD1327314.1"/>
    <property type="molecule type" value="Genomic_DNA"/>
</dbReference>
<gene>
    <name evidence="2" type="ORF">ACFQ33_05345</name>
</gene>
<dbReference type="RefSeq" id="WP_374834986.1">
    <property type="nucleotide sequence ID" value="NZ_JBHEEW010000001.1"/>
</dbReference>
<comment type="caution">
    <text evidence="2">The sequence shown here is derived from an EMBL/GenBank/DDBJ whole genome shotgun (WGS) entry which is preliminary data.</text>
</comment>
<evidence type="ECO:0000313" key="3">
    <source>
        <dbReference type="Proteomes" id="UP001597173"/>
    </source>
</evidence>
<protein>
    <submittedName>
        <fullName evidence="2">DUF1127 domain-containing protein</fullName>
    </submittedName>
</protein>
<reference evidence="3" key="1">
    <citation type="journal article" date="2019" name="Int. J. Syst. Evol. Microbiol.">
        <title>The Global Catalogue of Microorganisms (GCM) 10K type strain sequencing project: providing services to taxonomists for standard genome sequencing and annotation.</title>
        <authorList>
            <consortium name="The Broad Institute Genomics Platform"/>
            <consortium name="The Broad Institute Genome Sequencing Center for Infectious Disease"/>
            <person name="Wu L."/>
            <person name="Ma J."/>
        </authorList>
    </citation>
    <scope>NUCLEOTIDE SEQUENCE [LARGE SCALE GENOMIC DNA]</scope>
    <source>
        <strain evidence="3">CCUG 55609</strain>
    </source>
</reference>
<evidence type="ECO:0000313" key="2">
    <source>
        <dbReference type="EMBL" id="MFD1327314.1"/>
    </source>
</evidence>